<gene>
    <name evidence="5" type="ORF">L873DRAFT_1844792</name>
</gene>
<proteinExistence type="inferred from homology"/>
<comment type="catalytic activity">
    <reaction evidence="3">
        <text>a monoacylglycerol + H2O = glycerol + a fatty acid + H(+)</text>
        <dbReference type="Rhea" id="RHEA:15245"/>
        <dbReference type="ChEBI" id="CHEBI:15377"/>
        <dbReference type="ChEBI" id="CHEBI:15378"/>
        <dbReference type="ChEBI" id="CHEBI:17408"/>
        <dbReference type="ChEBI" id="CHEBI:17754"/>
        <dbReference type="ChEBI" id="CHEBI:28868"/>
    </reaction>
</comment>
<evidence type="ECO:0000259" key="4">
    <source>
        <dbReference type="Pfam" id="PF01764"/>
    </source>
</evidence>
<dbReference type="InterPro" id="IPR002921">
    <property type="entry name" value="Fungal_lipase-type"/>
</dbReference>
<evidence type="ECO:0000256" key="2">
    <source>
        <dbReference type="ARBA" id="ARBA00047591"/>
    </source>
</evidence>
<dbReference type="GO" id="GO:0006629">
    <property type="term" value="P:lipid metabolic process"/>
    <property type="evidence" value="ECO:0007669"/>
    <property type="project" value="InterPro"/>
</dbReference>
<dbReference type="Gene3D" id="3.40.50.1820">
    <property type="entry name" value="alpha/beta hydrolase"/>
    <property type="match status" value="1"/>
</dbReference>
<dbReference type="PANTHER" id="PTHR45856">
    <property type="entry name" value="ALPHA/BETA-HYDROLASES SUPERFAMILY PROTEIN"/>
    <property type="match status" value="1"/>
</dbReference>
<dbReference type="InterPro" id="IPR051218">
    <property type="entry name" value="Sec_MonoDiacylglyc_Lipase"/>
</dbReference>
<dbReference type="AlphaFoldDB" id="A0A3N4JGN9"/>
<dbReference type="InterPro" id="IPR029058">
    <property type="entry name" value="AB_hydrolase_fold"/>
</dbReference>
<dbReference type="Proteomes" id="UP000276215">
    <property type="component" value="Unassembled WGS sequence"/>
</dbReference>
<dbReference type="PANTHER" id="PTHR45856:SF24">
    <property type="entry name" value="FUNGAL LIPASE-LIKE DOMAIN-CONTAINING PROTEIN"/>
    <property type="match status" value="1"/>
</dbReference>
<comment type="catalytic activity">
    <reaction evidence="2">
        <text>a diacylglycerol + H2O = a monoacylglycerol + a fatty acid + H(+)</text>
        <dbReference type="Rhea" id="RHEA:32731"/>
        <dbReference type="ChEBI" id="CHEBI:15377"/>
        <dbReference type="ChEBI" id="CHEBI:15378"/>
        <dbReference type="ChEBI" id="CHEBI:17408"/>
        <dbReference type="ChEBI" id="CHEBI:18035"/>
        <dbReference type="ChEBI" id="CHEBI:28868"/>
    </reaction>
</comment>
<organism evidence="5 6">
    <name type="scientific">Choiromyces venosus 120613-1</name>
    <dbReference type="NCBI Taxonomy" id="1336337"/>
    <lineage>
        <taxon>Eukaryota</taxon>
        <taxon>Fungi</taxon>
        <taxon>Dikarya</taxon>
        <taxon>Ascomycota</taxon>
        <taxon>Pezizomycotina</taxon>
        <taxon>Pezizomycetes</taxon>
        <taxon>Pezizales</taxon>
        <taxon>Tuberaceae</taxon>
        <taxon>Choiromyces</taxon>
    </lineage>
</organism>
<keyword evidence="6" id="KW-1185">Reference proteome</keyword>
<evidence type="ECO:0000256" key="1">
    <source>
        <dbReference type="ARBA" id="ARBA00043996"/>
    </source>
</evidence>
<evidence type="ECO:0000313" key="5">
    <source>
        <dbReference type="EMBL" id="RPA97432.1"/>
    </source>
</evidence>
<feature type="domain" description="Fungal lipase-type" evidence="4">
    <location>
        <begin position="20"/>
        <end position="98"/>
    </location>
</feature>
<dbReference type="OrthoDB" id="426718at2759"/>
<accession>A0A3N4JGN9</accession>
<evidence type="ECO:0000313" key="6">
    <source>
        <dbReference type="Proteomes" id="UP000276215"/>
    </source>
</evidence>
<reference evidence="5 6" key="1">
    <citation type="journal article" date="2018" name="Nat. Ecol. Evol.">
        <title>Pezizomycetes genomes reveal the molecular basis of ectomycorrhizal truffle lifestyle.</title>
        <authorList>
            <person name="Murat C."/>
            <person name="Payen T."/>
            <person name="Noel B."/>
            <person name="Kuo A."/>
            <person name="Morin E."/>
            <person name="Chen J."/>
            <person name="Kohler A."/>
            <person name="Krizsan K."/>
            <person name="Balestrini R."/>
            <person name="Da Silva C."/>
            <person name="Montanini B."/>
            <person name="Hainaut M."/>
            <person name="Levati E."/>
            <person name="Barry K.W."/>
            <person name="Belfiori B."/>
            <person name="Cichocki N."/>
            <person name="Clum A."/>
            <person name="Dockter R.B."/>
            <person name="Fauchery L."/>
            <person name="Guy J."/>
            <person name="Iotti M."/>
            <person name="Le Tacon F."/>
            <person name="Lindquist E.A."/>
            <person name="Lipzen A."/>
            <person name="Malagnac F."/>
            <person name="Mello A."/>
            <person name="Molinier V."/>
            <person name="Miyauchi S."/>
            <person name="Poulain J."/>
            <person name="Riccioni C."/>
            <person name="Rubini A."/>
            <person name="Sitrit Y."/>
            <person name="Splivallo R."/>
            <person name="Traeger S."/>
            <person name="Wang M."/>
            <person name="Zifcakova L."/>
            <person name="Wipf D."/>
            <person name="Zambonelli A."/>
            <person name="Paolocci F."/>
            <person name="Nowrousian M."/>
            <person name="Ottonello S."/>
            <person name="Baldrian P."/>
            <person name="Spatafora J.W."/>
            <person name="Henrissat B."/>
            <person name="Nagy L.G."/>
            <person name="Aury J.M."/>
            <person name="Wincker P."/>
            <person name="Grigoriev I.V."/>
            <person name="Bonfante P."/>
            <person name="Martin F.M."/>
        </authorList>
    </citation>
    <scope>NUCLEOTIDE SEQUENCE [LARGE SCALE GENOMIC DNA]</scope>
    <source>
        <strain evidence="5 6">120613-1</strain>
    </source>
</reference>
<name>A0A3N4JGN9_9PEZI</name>
<evidence type="ECO:0000256" key="3">
    <source>
        <dbReference type="ARBA" id="ARBA00048461"/>
    </source>
</evidence>
<dbReference type="SUPFAM" id="SSF53474">
    <property type="entry name" value="alpha/beta-Hydrolases"/>
    <property type="match status" value="1"/>
</dbReference>
<dbReference type="EMBL" id="ML120404">
    <property type="protein sequence ID" value="RPA97432.1"/>
    <property type="molecule type" value="Genomic_DNA"/>
</dbReference>
<sequence length="294" mass="33149">MVALQKKILDSGELETLEEGNYALSGTGHSLGGATLIAWLFEMQQCNPDYAPLKHGTIVTFGAPRVGKKAFTKVVDTTYSCRMYNVINNKDPVPRVPLGGNWTSEEREKWLKSIAGHGITQIVTLPTNKERQSPPACRNSTMPETTATIWGQWQEVIDIQLQIGLVGRWRTHSSKGCGLAQVLGPRGQRENSGSCQRSWGTRHPSCTSTYLTRWYGWWLARWWIEGARGFGWRELTICLMCVFHIFFPFPFSSPSTFSFLISSFWSCSLVRCRKDGGLRKSIVIPEKLERLGNK</sequence>
<comment type="similarity">
    <text evidence="1">Belongs to the AB hydrolase superfamily. Lipase family. Class 3 subfamily.</text>
</comment>
<dbReference type="Pfam" id="PF01764">
    <property type="entry name" value="Lipase_3"/>
    <property type="match status" value="1"/>
</dbReference>
<protein>
    <recommendedName>
        <fullName evidence="4">Fungal lipase-type domain-containing protein</fullName>
    </recommendedName>
</protein>